<dbReference type="EnsemblMetazoa" id="CJA30898.1">
    <property type="protein sequence ID" value="CJA30898.1"/>
    <property type="gene ID" value="WBGene00206745"/>
</dbReference>
<name>A0A8R1I8X4_CAEJA</name>
<proteinExistence type="predicted"/>
<dbReference type="AlphaFoldDB" id="A0A8R1I8X4"/>
<evidence type="ECO:0000313" key="1">
    <source>
        <dbReference type="EnsemblMetazoa" id="CJA30898.1"/>
    </source>
</evidence>
<accession>A0A8R1I8X4</accession>
<evidence type="ECO:0000313" key="2">
    <source>
        <dbReference type="Proteomes" id="UP000005237"/>
    </source>
</evidence>
<dbReference type="Proteomes" id="UP000005237">
    <property type="component" value="Unassembled WGS sequence"/>
</dbReference>
<sequence length="72" mass="8422">MSHTNNLGADNNEDMVVPLVEHNEEHFAQNEMEFGGEEEDILLVSTEEFMIGLNQKREKRKENDDRKIVFDD</sequence>
<keyword evidence="2" id="KW-1185">Reference proteome</keyword>
<protein>
    <submittedName>
        <fullName evidence="1">Uncharacterized protein</fullName>
    </submittedName>
</protein>
<reference evidence="1" key="2">
    <citation type="submission" date="2022-06" db="UniProtKB">
        <authorList>
            <consortium name="EnsemblMetazoa"/>
        </authorList>
    </citation>
    <scope>IDENTIFICATION</scope>
    <source>
        <strain evidence="1">DF5081</strain>
    </source>
</reference>
<reference evidence="2" key="1">
    <citation type="submission" date="2010-08" db="EMBL/GenBank/DDBJ databases">
        <authorList>
            <consortium name="Caenorhabditis japonica Sequencing Consortium"/>
            <person name="Wilson R.K."/>
        </authorList>
    </citation>
    <scope>NUCLEOTIDE SEQUENCE [LARGE SCALE GENOMIC DNA]</scope>
    <source>
        <strain evidence="2">DF5081</strain>
    </source>
</reference>
<organism evidence="1 2">
    <name type="scientific">Caenorhabditis japonica</name>
    <dbReference type="NCBI Taxonomy" id="281687"/>
    <lineage>
        <taxon>Eukaryota</taxon>
        <taxon>Metazoa</taxon>
        <taxon>Ecdysozoa</taxon>
        <taxon>Nematoda</taxon>
        <taxon>Chromadorea</taxon>
        <taxon>Rhabditida</taxon>
        <taxon>Rhabditina</taxon>
        <taxon>Rhabditomorpha</taxon>
        <taxon>Rhabditoidea</taxon>
        <taxon>Rhabditidae</taxon>
        <taxon>Peloderinae</taxon>
        <taxon>Caenorhabditis</taxon>
    </lineage>
</organism>